<keyword evidence="3" id="KW-1185">Reference proteome</keyword>
<sequence length="148" mass="16419">MTSATARNLAKLKRLKELRLRAAEARHAAAGRAVRLCLAMEMDRQAGLEASIEGADRTNRDRLKAIFSHPDDQALQNALAASAYALTRMEIDQAGQALDAARGATREARLRLKQEQERLAHRMRDLEKLQAVQTELDRQSAETASRTG</sequence>
<comment type="caution">
    <text evidence="2">The sequence shown here is derived from an EMBL/GenBank/DDBJ whole genome shotgun (WGS) entry which is preliminary data.</text>
</comment>
<dbReference type="Proteomes" id="UP000221168">
    <property type="component" value="Unassembled WGS sequence"/>
</dbReference>
<proteinExistence type="predicted"/>
<evidence type="ECO:0000313" key="3">
    <source>
        <dbReference type="Proteomes" id="UP000221168"/>
    </source>
</evidence>
<dbReference type="AlphaFoldDB" id="A0A2G1QLS4"/>
<reference evidence="2 3" key="1">
    <citation type="submission" date="2017-10" db="EMBL/GenBank/DDBJ databases">
        <title>Sedimentibacterium mangrovi gen. nov., sp. nov., a novel member of family Phyllobacteriacea isolated from mangrove sediment.</title>
        <authorList>
            <person name="Liao H."/>
            <person name="Tian Y."/>
        </authorList>
    </citation>
    <scope>NUCLEOTIDE SEQUENCE [LARGE SCALE GENOMIC DNA]</scope>
    <source>
        <strain evidence="2 3">X9-2-2</strain>
    </source>
</reference>
<dbReference type="RefSeq" id="WP_099307064.1">
    <property type="nucleotide sequence ID" value="NZ_PDVP01000008.1"/>
</dbReference>
<feature type="coiled-coil region" evidence="1">
    <location>
        <begin position="98"/>
        <end position="132"/>
    </location>
</feature>
<organism evidence="2 3">
    <name type="scientific">Zhengella mangrovi</name>
    <dbReference type="NCBI Taxonomy" id="1982044"/>
    <lineage>
        <taxon>Bacteria</taxon>
        <taxon>Pseudomonadati</taxon>
        <taxon>Pseudomonadota</taxon>
        <taxon>Alphaproteobacteria</taxon>
        <taxon>Hyphomicrobiales</taxon>
        <taxon>Notoacmeibacteraceae</taxon>
        <taxon>Zhengella</taxon>
    </lineage>
</organism>
<keyword evidence="1" id="KW-0175">Coiled coil</keyword>
<evidence type="ECO:0000313" key="2">
    <source>
        <dbReference type="EMBL" id="PHP66485.1"/>
    </source>
</evidence>
<dbReference type="EMBL" id="PDVP01000008">
    <property type="protein sequence ID" value="PHP66485.1"/>
    <property type="molecule type" value="Genomic_DNA"/>
</dbReference>
<protein>
    <recommendedName>
        <fullName evidence="4">Flagellar FliJ protein</fullName>
    </recommendedName>
</protein>
<gene>
    <name evidence="2" type="ORF">CSC94_14500</name>
</gene>
<evidence type="ECO:0000256" key="1">
    <source>
        <dbReference type="SAM" id="Coils"/>
    </source>
</evidence>
<evidence type="ECO:0008006" key="4">
    <source>
        <dbReference type="Google" id="ProtNLM"/>
    </source>
</evidence>
<name>A0A2G1QLS4_9HYPH</name>
<accession>A0A2G1QLS4</accession>